<name>A0AAD8RMG9_LOLMU</name>
<protein>
    <recommendedName>
        <fullName evidence="2">DUF3615 domain-containing protein</fullName>
    </recommendedName>
</protein>
<organism evidence="3 4">
    <name type="scientific">Lolium multiflorum</name>
    <name type="common">Italian ryegrass</name>
    <name type="synonym">Lolium perenne subsp. multiflorum</name>
    <dbReference type="NCBI Taxonomy" id="4521"/>
    <lineage>
        <taxon>Eukaryota</taxon>
        <taxon>Viridiplantae</taxon>
        <taxon>Streptophyta</taxon>
        <taxon>Embryophyta</taxon>
        <taxon>Tracheophyta</taxon>
        <taxon>Spermatophyta</taxon>
        <taxon>Magnoliopsida</taxon>
        <taxon>Liliopsida</taxon>
        <taxon>Poales</taxon>
        <taxon>Poaceae</taxon>
        <taxon>BOP clade</taxon>
        <taxon>Pooideae</taxon>
        <taxon>Poodae</taxon>
        <taxon>Poeae</taxon>
        <taxon>Poeae Chloroplast Group 2 (Poeae type)</taxon>
        <taxon>Loliodinae</taxon>
        <taxon>Loliinae</taxon>
        <taxon>Lolium</taxon>
    </lineage>
</organism>
<feature type="domain" description="DUF3615" evidence="2">
    <location>
        <begin position="163"/>
        <end position="258"/>
    </location>
</feature>
<evidence type="ECO:0000259" key="2">
    <source>
        <dbReference type="Pfam" id="PF12274"/>
    </source>
</evidence>
<dbReference type="PANTHER" id="PTHR33326">
    <property type="entry name" value="OS05G0543800 PROTEIN"/>
    <property type="match status" value="1"/>
</dbReference>
<dbReference type="EMBL" id="JAUUTY010000005">
    <property type="protein sequence ID" value="KAK1627713.1"/>
    <property type="molecule type" value="Genomic_DNA"/>
</dbReference>
<evidence type="ECO:0000313" key="4">
    <source>
        <dbReference type="Proteomes" id="UP001231189"/>
    </source>
</evidence>
<dbReference type="Proteomes" id="UP001231189">
    <property type="component" value="Unassembled WGS sequence"/>
</dbReference>
<proteinExistence type="predicted"/>
<gene>
    <name evidence="3" type="ORF">QYE76_002028</name>
</gene>
<evidence type="ECO:0000256" key="1">
    <source>
        <dbReference type="SAM" id="MobiDB-lite"/>
    </source>
</evidence>
<feature type="compositionally biased region" description="Polar residues" evidence="1">
    <location>
        <begin position="18"/>
        <end position="28"/>
    </location>
</feature>
<sequence>MVNNQDLCQDHVGEPPSARTQPQPQPSVSYLSKLLGTTTFKDAATSSSSPQAVAETQPPKTTIYVKKPPGWYFSIYIRIDRSGSFHTYPHLGGPFKSLQEVEKAIERYLDDKRHKTLWKEQSGDSGMEIVIKKALYWPDGRTRRCSDNQVVEHTREQKSLMLQALLDTYNEDHKLFGDDAYEFKDILHFQSIGEGNMWYKHFNFTTKTKDGIEDLFFAEVKEERDNELVANTLCKIESNENGHCYGCINNGSIDIKHPDKADAYSGGHLDVYLPFGGGSRRPNTWTGSKEDVAREEARLRYIYGVK</sequence>
<keyword evidence="4" id="KW-1185">Reference proteome</keyword>
<accession>A0AAD8RMG9</accession>
<dbReference type="Pfam" id="PF12274">
    <property type="entry name" value="DUF3615"/>
    <property type="match status" value="1"/>
</dbReference>
<reference evidence="3" key="1">
    <citation type="submission" date="2023-07" db="EMBL/GenBank/DDBJ databases">
        <title>A chromosome-level genome assembly of Lolium multiflorum.</title>
        <authorList>
            <person name="Chen Y."/>
            <person name="Copetti D."/>
            <person name="Kolliker R."/>
            <person name="Studer B."/>
        </authorList>
    </citation>
    <scope>NUCLEOTIDE SEQUENCE</scope>
    <source>
        <strain evidence="3">02402/16</strain>
        <tissue evidence="3">Leaf</tissue>
    </source>
</reference>
<dbReference type="AlphaFoldDB" id="A0AAD8RMG9"/>
<feature type="region of interest" description="Disordered" evidence="1">
    <location>
        <begin position="1"/>
        <end position="28"/>
    </location>
</feature>
<evidence type="ECO:0000313" key="3">
    <source>
        <dbReference type="EMBL" id="KAK1627713.1"/>
    </source>
</evidence>
<dbReference type="InterPro" id="IPR022059">
    <property type="entry name" value="DUF3615"/>
</dbReference>
<comment type="caution">
    <text evidence="3">The sequence shown here is derived from an EMBL/GenBank/DDBJ whole genome shotgun (WGS) entry which is preliminary data.</text>
</comment>
<dbReference type="PANTHER" id="PTHR33326:SF43">
    <property type="entry name" value="MBD DOMAIN-CONTAINING PROTEIN"/>
    <property type="match status" value="1"/>
</dbReference>